<sequence length="265" mass="29469">MKKLLIMLLFVIVFSIGCAKDSQQEPTDSTSSTTEDAPPVVVVEEEPVETTVYVRVLADALNVRESHSLGSHVIGVLKENTIHERLEIYDAGNGKQWYRIETEDYIGWVAGWYCMDNDAYEDKVLRANLLAAFDGEIPSVKGAFKSTYDEIKSLYNNKLETTNYWGGPGLYNDSILYLFDDDGLILISVVPEVSIYGVAPGSTLEEVKTHLGEADSEITVDDPEGEGLYDDGSLVTSYITGSYVVKFVFDENQILSRIELSKHVL</sequence>
<organism evidence="3 4">
    <name type="scientific">Fusibacter tunisiensis</name>
    <dbReference type="NCBI Taxonomy" id="1008308"/>
    <lineage>
        <taxon>Bacteria</taxon>
        <taxon>Bacillati</taxon>
        <taxon>Bacillota</taxon>
        <taxon>Clostridia</taxon>
        <taxon>Eubacteriales</taxon>
        <taxon>Eubacteriales Family XII. Incertae Sedis</taxon>
        <taxon>Fusibacter</taxon>
    </lineage>
</organism>
<evidence type="ECO:0000313" key="3">
    <source>
        <dbReference type="EMBL" id="MBM7562751.1"/>
    </source>
</evidence>
<feature type="chain" id="PRO_5045520205" description="SH3b domain-containing protein" evidence="1">
    <location>
        <begin position="20"/>
        <end position="265"/>
    </location>
</feature>
<dbReference type="Pfam" id="PF08239">
    <property type="entry name" value="SH3_3"/>
    <property type="match status" value="1"/>
</dbReference>
<keyword evidence="4" id="KW-1185">Reference proteome</keyword>
<evidence type="ECO:0000313" key="4">
    <source>
        <dbReference type="Proteomes" id="UP000767854"/>
    </source>
</evidence>
<keyword evidence="1" id="KW-0732">Signal</keyword>
<dbReference type="RefSeq" id="WP_204665178.1">
    <property type="nucleotide sequence ID" value="NZ_JAFBDT010000029.1"/>
</dbReference>
<accession>A0ABS2MTI0</accession>
<name>A0ABS2MTI0_9FIRM</name>
<reference evidence="3 4" key="1">
    <citation type="submission" date="2021-01" db="EMBL/GenBank/DDBJ databases">
        <title>Genomic Encyclopedia of Type Strains, Phase IV (KMG-IV): sequencing the most valuable type-strain genomes for metagenomic binning, comparative biology and taxonomic classification.</title>
        <authorList>
            <person name="Goeker M."/>
        </authorList>
    </citation>
    <scope>NUCLEOTIDE SEQUENCE [LARGE SCALE GENOMIC DNA]</scope>
    <source>
        <strain evidence="3 4">DSM 24436</strain>
    </source>
</reference>
<dbReference type="PROSITE" id="PS51257">
    <property type="entry name" value="PROKAR_LIPOPROTEIN"/>
    <property type="match status" value="1"/>
</dbReference>
<dbReference type="Gene3D" id="2.30.30.40">
    <property type="entry name" value="SH3 Domains"/>
    <property type="match status" value="1"/>
</dbReference>
<evidence type="ECO:0000259" key="2">
    <source>
        <dbReference type="Pfam" id="PF08239"/>
    </source>
</evidence>
<protein>
    <recommendedName>
        <fullName evidence="2">SH3b domain-containing protein</fullName>
    </recommendedName>
</protein>
<dbReference type="EMBL" id="JAFBDT010000029">
    <property type="protein sequence ID" value="MBM7562751.1"/>
    <property type="molecule type" value="Genomic_DNA"/>
</dbReference>
<feature type="domain" description="SH3b" evidence="2">
    <location>
        <begin position="59"/>
        <end position="113"/>
    </location>
</feature>
<comment type="caution">
    <text evidence="3">The sequence shown here is derived from an EMBL/GenBank/DDBJ whole genome shotgun (WGS) entry which is preliminary data.</text>
</comment>
<dbReference type="Proteomes" id="UP000767854">
    <property type="component" value="Unassembled WGS sequence"/>
</dbReference>
<feature type="signal peptide" evidence="1">
    <location>
        <begin position="1"/>
        <end position="19"/>
    </location>
</feature>
<evidence type="ECO:0000256" key="1">
    <source>
        <dbReference type="SAM" id="SignalP"/>
    </source>
</evidence>
<gene>
    <name evidence="3" type="ORF">JOC49_002312</name>
</gene>
<proteinExistence type="predicted"/>
<dbReference type="InterPro" id="IPR003646">
    <property type="entry name" value="SH3-like_bac-type"/>
</dbReference>